<sequence length="162" mass="19186">MNYPLLSQKMPVAIKRVWRKTWLCKMVVALFIGGLSLGSYQFFWHHQWLFYGTLIYLGLTVIILLIDFLLIPYRYTFHRYELAKEDLAFQQGFIFRSTTYVPLQRIQHIETEQGPFLRQENLMGLVIHTAATKHRILGLEVQTAQQLRQQIIEMIRQVADDV</sequence>
<dbReference type="PANTHER" id="PTHR34473:SF2">
    <property type="entry name" value="UPF0699 TRANSMEMBRANE PROTEIN YDBT"/>
    <property type="match status" value="1"/>
</dbReference>
<feature type="transmembrane region" description="Helical" evidence="1">
    <location>
        <begin position="48"/>
        <end position="70"/>
    </location>
</feature>
<protein>
    <recommendedName>
        <fullName evidence="2">YdbS-like PH domain-containing protein</fullName>
    </recommendedName>
</protein>
<comment type="caution">
    <text evidence="3">The sequence shown here is derived from an EMBL/GenBank/DDBJ whole genome shotgun (WGS) entry which is preliminary data.</text>
</comment>
<keyword evidence="4" id="KW-1185">Reference proteome</keyword>
<evidence type="ECO:0000313" key="4">
    <source>
        <dbReference type="Proteomes" id="UP000014113"/>
    </source>
</evidence>
<dbReference type="eggNOG" id="COG3402">
    <property type="taxonomic scope" value="Bacteria"/>
</dbReference>
<dbReference type="STRING" id="1121865.OMW_00692"/>
<dbReference type="EMBL" id="ASWJ01000003">
    <property type="protein sequence ID" value="EOW87468.1"/>
    <property type="molecule type" value="Genomic_DNA"/>
</dbReference>
<proteinExistence type="predicted"/>
<reference evidence="3 4" key="1">
    <citation type="submission" date="2013-03" db="EMBL/GenBank/DDBJ databases">
        <title>The Genome Sequence of Enterococcus columbae ATCC_51263 (PacBio/Illumina hybrid assembly).</title>
        <authorList>
            <consortium name="The Broad Institute Genomics Platform"/>
            <consortium name="The Broad Institute Genome Sequencing Center for Infectious Disease"/>
            <person name="Earl A."/>
            <person name="Russ C."/>
            <person name="Gilmore M."/>
            <person name="Surin D."/>
            <person name="Walker B."/>
            <person name="Young S."/>
            <person name="Zeng Q."/>
            <person name="Gargeya S."/>
            <person name="Fitzgerald M."/>
            <person name="Haas B."/>
            <person name="Abouelleil A."/>
            <person name="Allen A.W."/>
            <person name="Alvarado L."/>
            <person name="Arachchi H.M."/>
            <person name="Berlin A.M."/>
            <person name="Chapman S.B."/>
            <person name="Gainer-Dewar J."/>
            <person name="Goldberg J."/>
            <person name="Griggs A."/>
            <person name="Gujja S."/>
            <person name="Hansen M."/>
            <person name="Howarth C."/>
            <person name="Imamovic A."/>
            <person name="Ireland A."/>
            <person name="Larimer J."/>
            <person name="McCowan C."/>
            <person name="Murphy C."/>
            <person name="Pearson M."/>
            <person name="Poon T.W."/>
            <person name="Priest M."/>
            <person name="Roberts A."/>
            <person name="Saif S."/>
            <person name="Shea T."/>
            <person name="Sisk P."/>
            <person name="Sykes S."/>
            <person name="Wortman J."/>
            <person name="Nusbaum C."/>
            <person name="Birren B."/>
        </authorList>
    </citation>
    <scope>NUCLEOTIDE SEQUENCE [LARGE SCALE GENOMIC DNA]</scope>
    <source>
        <strain evidence="3 4">ATCC 51263</strain>
    </source>
</reference>
<dbReference type="PATRIC" id="fig|1121865.3.peg.682"/>
<name>S0KZC8_9ENTE</name>
<evidence type="ECO:0000313" key="3">
    <source>
        <dbReference type="EMBL" id="EOW87468.1"/>
    </source>
</evidence>
<accession>S0KZC8</accession>
<dbReference type="OrthoDB" id="1750577at2"/>
<gene>
    <name evidence="3" type="ORF">I568_00512</name>
</gene>
<dbReference type="AlphaFoldDB" id="S0KZC8"/>
<evidence type="ECO:0000259" key="2">
    <source>
        <dbReference type="Pfam" id="PF03703"/>
    </source>
</evidence>
<dbReference type="Proteomes" id="UP000014113">
    <property type="component" value="Unassembled WGS sequence"/>
</dbReference>
<dbReference type="RefSeq" id="WP_016182855.1">
    <property type="nucleotide sequence ID" value="NZ_JXKI01000006.1"/>
</dbReference>
<keyword evidence="1" id="KW-0812">Transmembrane</keyword>
<feature type="transmembrane region" description="Helical" evidence="1">
    <location>
        <begin position="21"/>
        <end position="42"/>
    </location>
</feature>
<keyword evidence="1" id="KW-0472">Membrane</keyword>
<organism evidence="3 4">
    <name type="scientific">Enterococcus columbae DSM 7374 = ATCC 51263</name>
    <dbReference type="NCBI Taxonomy" id="1121865"/>
    <lineage>
        <taxon>Bacteria</taxon>
        <taxon>Bacillati</taxon>
        <taxon>Bacillota</taxon>
        <taxon>Bacilli</taxon>
        <taxon>Lactobacillales</taxon>
        <taxon>Enterococcaceae</taxon>
        <taxon>Enterococcus</taxon>
    </lineage>
</organism>
<dbReference type="InterPro" id="IPR005182">
    <property type="entry name" value="YdbS-like_PH"/>
</dbReference>
<evidence type="ECO:0000256" key="1">
    <source>
        <dbReference type="SAM" id="Phobius"/>
    </source>
</evidence>
<dbReference type="Pfam" id="PF03703">
    <property type="entry name" value="bPH_2"/>
    <property type="match status" value="1"/>
</dbReference>
<feature type="domain" description="YdbS-like PH" evidence="2">
    <location>
        <begin position="75"/>
        <end position="151"/>
    </location>
</feature>
<keyword evidence="1" id="KW-1133">Transmembrane helix</keyword>
<dbReference type="PANTHER" id="PTHR34473">
    <property type="entry name" value="UPF0699 TRANSMEMBRANE PROTEIN YDBS"/>
    <property type="match status" value="1"/>
</dbReference>